<keyword evidence="1" id="KW-1133">Transmembrane helix</keyword>
<dbReference type="KEGG" id="pif:PITG_20674"/>
<keyword evidence="1" id="KW-0812">Transmembrane</keyword>
<evidence type="ECO:0000313" key="3">
    <source>
        <dbReference type="Proteomes" id="UP000006643"/>
    </source>
</evidence>
<feature type="transmembrane region" description="Helical" evidence="1">
    <location>
        <begin position="64"/>
        <end position="82"/>
    </location>
</feature>
<dbReference type="OrthoDB" id="10499077at2759"/>
<dbReference type="Proteomes" id="UP000006643">
    <property type="component" value="Unassembled WGS sequence"/>
</dbReference>
<evidence type="ECO:0000256" key="1">
    <source>
        <dbReference type="SAM" id="Phobius"/>
    </source>
</evidence>
<proteinExistence type="predicted"/>
<organism evidence="2 3">
    <name type="scientific">Phytophthora infestans (strain T30-4)</name>
    <name type="common">Potato late blight agent</name>
    <dbReference type="NCBI Taxonomy" id="403677"/>
    <lineage>
        <taxon>Eukaryota</taxon>
        <taxon>Sar</taxon>
        <taxon>Stramenopiles</taxon>
        <taxon>Oomycota</taxon>
        <taxon>Peronosporomycetes</taxon>
        <taxon>Peronosporales</taxon>
        <taxon>Peronosporaceae</taxon>
        <taxon>Phytophthora</taxon>
    </lineage>
</organism>
<dbReference type="HOGENOM" id="CLU_2215105_0_0_1"/>
<keyword evidence="1" id="KW-0472">Membrane</keyword>
<accession>D0P2P2</accession>
<dbReference type="InParanoid" id="D0P2P2"/>
<dbReference type="eggNOG" id="KOG0831">
    <property type="taxonomic scope" value="Eukaryota"/>
</dbReference>
<reference evidence="3" key="1">
    <citation type="journal article" date="2009" name="Nature">
        <title>Genome sequence and analysis of the Irish potato famine pathogen Phytophthora infestans.</title>
        <authorList>
            <consortium name="The Broad Institute Genome Sequencing Platform"/>
            <person name="Haas B.J."/>
            <person name="Kamoun S."/>
            <person name="Zody M.C."/>
            <person name="Jiang R.H."/>
            <person name="Handsaker R.E."/>
            <person name="Cano L.M."/>
            <person name="Grabherr M."/>
            <person name="Kodira C.D."/>
            <person name="Raffaele S."/>
            <person name="Torto-Alalibo T."/>
            <person name="Bozkurt T.O."/>
            <person name="Ah-Fong A.M."/>
            <person name="Alvarado L."/>
            <person name="Anderson V.L."/>
            <person name="Armstrong M.R."/>
            <person name="Avrova A."/>
            <person name="Baxter L."/>
            <person name="Beynon J."/>
            <person name="Boevink P.C."/>
            <person name="Bollmann S.R."/>
            <person name="Bos J.I."/>
            <person name="Bulone V."/>
            <person name="Cai G."/>
            <person name="Cakir C."/>
            <person name="Carrington J.C."/>
            <person name="Chawner M."/>
            <person name="Conti L."/>
            <person name="Costanzo S."/>
            <person name="Ewan R."/>
            <person name="Fahlgren N."/>
            <person name="Fischbach M.A."/>
            <person name="Fugelstad J."/>
            <person name="Gilroy E.M."/>
            <person name="Gnerre S."/>
            <person name="Green P.J."/>
            <person name="Grenville-Briggs L.J."/>
            <person name="Griffith J."/>
            <person name="Grunwald N.J."/>
            <person name="Horn K."/>
            <person name="Horner N.R."/>
            <person name="Hu C.H."/>
            <person name="Huitema E."/>
            <person name="Jeong D.H."/>
            <person name="Jones A.M."/>
            <person name="Jones J.D."/>
            <person name="Jones R.W."/>
            <person name="Karlsson E.K."/>
            <person name="Kunjeti S.G."/>
            <person name="Lamour K."/>
            <person name="Liu Z."/>
            <person name="Ma L."/>
            <person name="Maclean D."/>
            <person name="Chibucos M.C."/>
            <person name="McDonald H."/>
            <person name="McWalters J."/>
            <person name="Meijer H.J."/>
            <person name="Morgan W."/>
            <person name="Morris P.F."/>
            <person name="Munro C.A."/>
            <person name="O'Neill K."/>
            <person name="Ospina-Giraldo M."/>
            <person name="Pinzon A."/>
            <person name="Pritchard L."/>
            <person name="Ramsahoye B."/>
            <person name="Ren Q."/>
            <person name="Restrepo S."/>
            <person name="Roy S."/>
            <person name="Sadanandom A."/>
            <person name="Savidor A."/>
            <person name="Schornack S."/>
            <person name="Schwartz D.C."/>
            <person name="Schumann U.D."/>
            <person name="Schwessinger B."/>
            <person name="Seyer L."/>
            <person name="Sharpe T."/>
            <person name="Silvar C."/>
            <person name="Song J."/>
            <person name="Studholme D.J."/>
            <person name="Sykes S."/>
            <person name="Thines M."/>
            <person name="van de Vondervoort P.J."/>
            <person name="Phuntumart V."/>
            <person name="Wawra S."/>
            <person name="Weide R."/>
            <person name="Win J."/>
            <person name="Young C."/>
            <person name="Zhou S."/>
            <person name="Fry W."/>
            <person name="Meyers B.C."/>
            <person name="van West P."/>
            <person name="Ristaino J."/>
            <person name="Govers F."/>
            <person name="Birch P.R."/>
            <person name="Whisson S.C."/>
            <person name="Judelson H.S."/>
            <person name="Nusbaum C."/>
        </authorList>
    </citation>
    <scope>NUCLEOTIDE SEQUENCE [LARGE SCALE GENOMIC DNA]</scope>
    <source>
        <strain evidence="3">T30-4</strain>
    </source>
</reference>
<evidence type="ECO:0000313" key="2">
    <source>
        <dbReference type="EMBL" id="EEY56703.1"/>
    </source>
</evidence>
<dbReference type="VEuPathDB" id="FungiDB:PITG_20674"/>
<dbReference type="AlphaFoldDB" id="D0P2P2"/>
<dbReference type="GeneID" id="9480069"/>
<keyword evidence="3" id="KW-1185">Reference proteome</keyword>
<sequence>MATGMEFVVVVSRSIATHLYLKDSHNGLLKEVNRYHVKYVLPQIVTACLPAVATYRHYIYDMEAFVPVLLLTIFIYIYELTYRGNPQQTGLELLFAWHHLTPRSSMY</sequence>
<dbReference type="RefSeq" id="XP_002895435.1">
    <property type="nucleotide sequence ID" value="XM_002895389.1"/>
</dbReference>
<name>D0P2P2_PHYIT</name>
<protein>
    <submittedName>
        <fullName evidence="2">Uncharacterized protein</fullName>
    </submittedName>
</protein>
<gene>
    <name evidence="2" type="ORF">PITG_20674</name>
</gene>
<dbReference type="EMBL" id="DS028300">
    <property type="protein sequence ID" value="EEY56703.1"/>
    <property type="molecule type" value="Genomic_DNA"/>
</dbReference>